<accession>A0A0V7ZMX9</accession>
<dbReference type="RefSeq" id="WP_027843653.1">
    <property type="nucleotide sequence ID" value="NZ_LMTZ01000103.1"/>
</dbReference>
<keyword evidence="5" id="KW-1185">Reference proteome</keyword>
<dbReference type="GO" id="GO:0000160">
    <property type="term" value="P:phosphorelay signal transduction system"/>
    <property type="evidence" value="ECO:0007669"/>
    <property type="project" value="InterPro"/>
</dbReference>
<dbReference type="InterPro" id="IPR050595">
    <property type="entry name" value="Bact_response_regulator"/>
</dbReference>
<dbReference type="Gene3D" id="3.40.50.2300">
    <property type="match status" value="1"/>
</dbReference>
<dbReference type="SUPFAM" id="SSF52172">
    <property type="entry name" value="CheY-like"/>
    <property type="match status" value="1"/>
</dbReference>
<reference evidence="4 5" key="1">
    <citation type="journal article" date="2015" name="Genome Announc.">
        <title>Draft Genome of the Euendolithic (true boring) Cyanobacterium Mastigocoleus testarum strain BC008.</title>
        <authorList>
            <person name="Guida B.S."/>
            <person name="Garcia-Pichel F."/>
        </authorList>
    </citation>
    <scope>NUCLEOTIDE SEQUENCE [LARGE SCALE GENOMIC DNA]</scope>
    <source>
        <strain evidence="4 5">BC008</strain>
    </source>
</reference>
<dbReference type="Pfam" id="PF00072">
    <property type="entry name" value="Response_reg"/>
    <property type="match status" value="1"/>
</dbReference>
<feature type="domain" description="Response regulatory" evidence="3">
    <location>
        <begin position="5"/>
        <end position="122"/>
    </location>
</feature>
<keyword evidence="1 2" id="KW-0597">Phosphoprotein</keyword>
<sequence>MTNKRILIIDDEEDIREIARLCFETVGGWQVSTAESGSEGLIYAESKQPDAILLDMMMPEMDGLNTLVRLRANQLTMKIPVIFITAKYNLLEPGKFAQLEVTGIIPKPFEPMTLAQKVENLLNLG</sequence>
<name>A0A0V7ZMX9_9CYAN</name>
<dbReference type="CDD" id="cd17552">
    <property type="entry name" value="REC_RR468-like"/>
    <property type="match status" value="1"/>
</dbReference>
<protein>
    <submittedName>
        <fullName evidence="4">Two-component system response regulator</fullName>
    </submittedName>
</protein>
<feature type="modified residue" description="4-aspartylphosphate" evidence="2">
    <location>
        <position position="55"/>
    </location>
</feature>
<evidence type="ECO:0000256" key="1">
    <source>
        <dbReference type="ARBA" id="ARBA00022553"/>
    </source>
</evidence>
<evidence type="ECO:0000313" key="4">
    <source>
        <dbReference type="EMBL" id="KST65868.1"/>
    </source>
</evidence>
<comment type="caution">
    <text evidence="4">The sequence shown here is derived from an EMBL/GenBank/DDBJ whole genome shotgun (WGS) entry which is preliminary data.</text>
</comment>
<dbReference type="AlphaFoldDB" id="A0A0V7ZMX9"/>
<dbReference type="OrthoDB" id="424582at2"/>
<evidence type="ECO:0000259" key="3">
    <source>
        <dbReference type="PROSITE" id="PS50110"/>
    </source>
</evidence>
<dbReference type="SMART" id="SM00448">
    <property type="entry name" value="REC"/>
    <property type="match status" value="1"/>
</dbReference>
<dbReference type="PANTHER" id="PTHR44591:SF22">
    <property type="entry name" value="CHEY SUBFAMILY"/>
    <property type="match status" value="1"/>
</dbReference>
<dbReference type="Proteomes" id="UP000053372">
    <property type="component" value="Unassembled WGS sequence"/>
</dbReference>
<organism evidence="4 5">
    <name type="scientific">Mastigocoleus testarum BC008</name>
    <dbReference type="NCBI Taxonomy" id="371196"/>
    <lineage>
        <taxon>Bacteria</taxon>
        <taxon>Bacillati</taxon>
        <taxon>Cyanobacteriota</taxon>
        <taxon>Cyanophyceae</taxon>
        <taxon>Nostocales</taxon>
        <taxon>Hapalosiphonaceae</taxon>
        <taxon>Mastigocoleus</taxon>
    </lineage>
</organism>
<dbReference type="PROSITE" id="PS50110">
    <property type="entry name" value="RESPONSE_REGULATORY"/>
    <property type="match status" value="1"/>
</dbReference>
<dbReference type="InterPro" id="IPR011006">
    <property type="entry name" value="CheY-like_superfamily"/>
</dbReference>
<gene>
    <name evidence="4" type="ORF">BC008_23100</name>
</gene>
<dbReference type="PANTHER" id="PTHR44591">
    <property type="entry name" value="STRESS RESPONSE REGULATOR PROTEIN 1"/>
    <property type="match status" value="1"/>
</dbReference>
<dbReference type="InterPro" id="IPR001789">
    <property type="entry name" value="Sig_transdc_resp-reg_receiver"/>
</dbReference>
<evidence type="ECO:0000313" key="5">
    <source>
        <dbReference type="Proteomes" id="UP000053372"/>
    </source>
</evidence>
<evidence type="ECO:0000256" key="2">
    <source>
        <dbReference type="PROSITE-ProRule" id="PRU00169"/>
    </source>
</evidence>
<proteinExistence type="predicted"/>
<dbReference type="EMBL" id="LMTZ01000103">
    <property type="protein sequence ID" value="KST65868.1"/>
    <property type="molecule type" value="Genomic_DNA"/>
</dbReference>